<evidence type="ECO:0000313" key="2">
    <source>
        <dbReference type="WBParaSite" id="JU765_v2.g7953.t1"/>
    </source>
</evidence>
<dbReference type="Proteomes" id="UP000887576">
    <property type="component" value="Unplaced"/>
</dbReference>
<evidence type="ECO:0000313" key="1">
    <source>
        <dbReference type="Proteomes" id="UP000887576"/>
    </source>
</evidence>
<protein>
    <submittedName>
        <fullName evidence="2">BTB domain-containing protein</fullName>
    </submittedName>
</protein>
<name>A0AC34RMP5_9BILA</name>
<accession>A0AC34RMP5</accession>
<sequence length="164" mass="19228">MMTKPKTTICCGNKEIKVHKNIIAIALPVFAAMFESHTEEFKEGRVDIKDFDFETVKVAVDLMYTRKIPDELSLDCLLNLYKFADKYDLIDTETVFEQLMEKISLNTILEISKFSKLNLMDKLYEECVDFYADDFEENTQKIDNFQQLDPQFVMDAANRKYRST</sequence>
<dbReference type="WBParaSite" id="JU765_v2.g7953.t1">
    <property type="protein sequence ID" value="JU765_v2.g7953.t1"/>
    <property type="gene ID" value="JU765_v2.g7953"/>
</dbReference>
<organism evidence="1 2">
    <name type="scientific">Panagrolaimus sp. JU765</name>
    <dbReference type="NCBI Taxonomy" id="591449"/>
    <lineage>
        <taxon>Eukaryota</taxon>
        <taxon>Metazoa</taxon>
        <taxon>Ecdysozoa</taxon>
        <taxon>Nematoda</taxon>
        <taxon>Chromadorea</taxon>
        <taxon>Rhabditida</taxon>
        <taxon>Tylenchina</taxon>
        <taxon>Panagrolaimomorpha</taxon>
        <taxon>Panagrolaimoidea</taxon>
        <taxon>Panagrolaimidae</taxon>
        <taxon>Panagrolaimus</taxon>
    </lineage>
</organism>
<reference evidence="2" key="1">
    <citation type="submission" date="2022-11" db="UniProtKB">
        <authorList>
            <consortium name="WormBaseParasite"/>
        </authorList>
    </citation>
    <scope>IDENTIFICATION</scope>
</reference>
<proteinExistence type="predicted"/>